<name>A0A1J4JVI0_9EUKA</name>
<dbReference type="Gene3D" id="3.30.70.330">
    <property type="match status" value="2"/>
</dbReference>
<dbReference type="Pfam" id="PF01612">
    <property type="entry name" value="DNA_pol_A_exo1"/>
    <property type="match status" value="1"/>
</dbReference>
<dbReference type="PROSITE" id="PS50102">
    <property type="entry name" value="RRM"/>
    <property type="match status" value="2"/>
</dbReference>
<dbReference type="PANTHER" id="PTHR48025">
    <property type="entry name" value="OS02G0815200 PROTEIN"/>
    <property type="match status" value="1"/>
</dbReference>
<accession>A0A1J4JVI0</accession>
<feature type="domain" description="RRM" evidence="3">
    <location>
        <begin position="588"/>
        <end position="665"/>
    </location>
</feature>
<reference evidence="4" key="1">
    <citation type="submission" date="2016-10" db="EMBL/GenBank/DDBJ databases">
        <authorList>
            <person name="Benchimol M."/>
            <person name="Almeida L.G."/>
            <person name="Vasconcelos A.T."/>
            <person name="Perreira-Neves A."/>
            <person name="Rosa I.A."/>
            <person name="Tasca T."/>
            <person name="Bogo M.R."/>
            <person name="de Souza W."/>
        </authorList>
    </citation>
    <scope>NUCLEOTIDE SEQUENCE [LARGE SCALE GENOMIC DNA]</scope>
    <source>
        <strain evidence="4">K</strain>
    </source>
</reference>
<dbReference type="CDD" id="cd00590">
    <property type="entry name" value="RRM_SF"/>
    <property type="match status" value="2"/>
</dbReference>
<dbReference type="InterPro" id="IPR012677">
    <property type="entry name" value="Nucleotide-bd_a/b_plait_sf"/>
</dbReference>
<evidence type="ECO:0000313" key="4">
    <source>
        <dbReference type="EMBL" id="OHT01532.1"/>
    </source>
</evidence>
<dbReference type="PANTHER" id="PTHR48025:SF1">
    <property type="entry name" value="RRM DOMAIN-CONTAINING PROTEIN"/>
    <property type="match status" value="1"/>
</dbReference>
<proteinExistence type="predicted"/>
<dbReference type="SUPFAM" id="SSF54928">
    <property type="entry name" value="RNA-binding domain, RBD"/>
    <property type="match status" value="2"/>
</dbReference>
<organism evidence="4 5">
    <name type="scientific">Tritrichomonas foetus</name>
    <dbReference type="NCBI Taxonomy" id="1144522"/>
    <lineage>
        <taxon>Eukaryota</taxon>
        <taxon>Metamonada</taxon>
        <taxon>Parabasalia</taxon>
        <taxon>Tritrichomonadida</taxon>
        <taxon>Tritrichomonadidae</taxon>
        <taxon>Tritrichomonas</taxon>
    </lineage>
</organism>
<sequence>METIQFGENFHPLQYYENLFWHENETRMVEFFPGSYFEVTLLSTNDPNLSNYLKKIDVTVPISIDLEWEDELCLFQFCYSTTVIVLRHPKGPGNSTLFDFLKSHKFIGKGTHNDHKKLFEKFNFHFENIEDIAETRLLPYNHSVNFIKMTFQFVGRPTADFKDVRITKSNWELPELTMRQVLYAAFDAVVLFVAYPNFPPPKKLEKQKKQKKITERARKRIENFDQMSNRIQKFKTPKIKYETSERILTHNRIVLKQSEAKNVFCYLFKNYEGPSTCVDLDHSFLPFPKEHIDHIGCPIIGDRKYLIVTLNVDHPEIFEIIQSKYHNKLKNLEQNQNEENQNELICNKIKCCDPDECTDNDVLFIQYFPKELQNNEEAITLFLYSFGLDIRFTNENLYFRIQPHRAQQSLIMKTFIPQIENIKLFTFPYFLPIVRATFPYYISLNEIKSIFSRCGKIENITLMRQKSEIHDQNALITFSSVEEAEKSISEINYTKYNHNSHANSDSNTIYVQRYTDENHIRFLRFFEITVHDSINEIETRKKFEKYGKIFQCKFDKNFNVCRIQFIDKLVAEEAASKEKNVSLAPLGTMAFVRNLPFTITDQEVMDLITPYGNVLNFIYRDLDEFMRTQIVEVTYEKPEEATAIKKALHQKTLFGEELEINAVNTTETEAPIWKMQQRKLCVNLHSLSKQEENKEEQENKIFYEIGNEKMDIHQIFEYLSTFGHVIKIYGDYVMFSSFAEATNANSKLEGSSMVTVNEFVNDIFPDQFIILNVEYVKKPYQNSKPMTVVIDPLPDGLTEEIIRSMLEGADGYHLIIEADKKRALVYAKSKRAMNILHGKLHNQSFNGELLHLSKYTWHQVPKRPKNYIPFADINPPKKQPIIVDPLPKGTKALDVRNTCEGSGKFDVKVEGSAIQIGACRAVVQPRNAKAKVNCFEKLKAKYGEAKRYPKDELPSILDENLEEESDFE</sequence>
<keyword evidence="5" id="KW-1185">Reference proteome</keyword>
<evidence type="ECO:0000256" key="1">
    <source>
        <dbReference type="ARBA" id="ARBA00022884"/>
    </source>
</evidence>
<dbReference type="GO" id="GO:0008408">
    <property type="term" value="F:3'-5' exonuclease activity"/>
    <property type="evidence" value="ECO:0007669"/>
    <property type="project" value="InterPro"/>
</dbReference>
<feature type="domain" description="RRM" evidence="3">
    <location>
        <begin position="431"/>
        <end position="516"/>
    </location>
</feature>
<gene>
    <name evidence="4" type="ORF">TRFO_31633</name>
</gene>
<dbReference type="SMART" id="SM00360">
    <property type="entry name" value="RRM"/>
    <property type="match status" value="2"/>
</dbReference>
<dbReference type="GeneID" id="94842742"/>
<dbReference type="InterPro" id="IPR000504">
    <property type="entry name" value="RRM_dom"/>
</dbReference>
<dbReference type="GO" id="GO:0003729">
    <property type="term" value="F:mRNA binding"/>
    <property type="evidence" value="ECO:0007669"/>
    <property type="project" value="TreeGrafter"/>
</dbReference>
<evidence type="ECO:0000259" key="3">
    <source>
        <dbReference type="PROSITE" id="PS50102"/>
    </source>
</evidence>
<dbReference type="InterPro" id="IPR050502">
    <property type="entry name" value="Euk_RNA-bind_prot"/>
</dbReference>
<dbReference type="Gene3D" id="3.30.420.10">
    <property type="entry name" value="Ribonuclease H-like superfamily/Ribonuclease H"/>
    <property type="match status" value="1"/>
</dbReference>
<dbReference type="SUPFAM" id="SSF53098">
    <property type="entry name" value="Ribonuclease H-like"/>
    <property type="match status" value="1"/>
</dbReference>
<dbReference type="Pfam" id="PF00076">
    <property type="entry name" value="RRM_1"/>
    <property type="match status" value="2"/>
</dbReference>
<dbReference type="Proteomes" id="UP000179807">
    <property type="component" value="Unassembled WGS sequence"/>
</dbReference>
<comment type="caution">
    <text evidence="4">The sequence shown here is derived from an EMBL/GenBank/DDBJ whole genome shotgun (WGS) entry which is preliminary data.</text>
</comment>
<dbReference type="GO" id="GO:0006139">
    <property type="term" value="P:nucleobase-containing compound metabolic process"/>
    <property type="evidence" value="ECO:0007669"/>
    <property type="project" value="InterPro"/>
</dbReference>
<evidence type="ECO:0000256" key="2">
    <source>
        <dbReference type="PROSITE-ProRule" id="PRU00176"/>
    </source>
</evidence>
<dbReference type="AlphaFoldDB" id="A0A1J4JVI0"/>
<dbReference type="InterPro" id="IPR002562">
    <property type="entry name" value="3'-5'_exonuclease_dom"/>
</dbReference>
<dbReference type="RefSeq" id="XP_068354668.1">
    <property type="nucleotide sequence ID" value="XM_068508038.1"/>
</dbReference>
<dbReference type="InterPro" id="IPR036397">
    <property type="entry name" value="RNaseH_sf"/>
</dbReference>
<dbReference type="InterPro" id="IPR035979">
    <property type="entry name" value="RBD_domain_sf"/>
</dbReference>
<dbReference type="EMBL" id="MLAK01000907">
    <property type="protein sequence ID" value="OHT01532.1"/>
    <property type="molecule type" value="Genomic_DNA"/>
</dbReference>
<dbReference type="VEuPathDB" id="TrichDB:TRFO_31633"/>
<dbReference type="InterPro" id="IPR012337">
    <property type="entry name" value="RNaseH-like_sf"/>
</dbReference>
<evidence type="ECO:0000313" key="5">
    <source>
        <dbReference type="Proteomes" id="UP000179807"/>
    </source>
</evidence>
<dbReference type="OrthoDB" id="266020at2759"/>
<keyword evidence="1 2" id="KW-0694">RNA-binding</keyword>
<protein>
    <recommendedName>
        <fullName evidence="3">RRM domain-containing protein</fullName>
    </recommendedName>
</protein>